<evidence type="ECO:0000256" key="1">
    <source>
        <dbReference type="SAM" id="Phobius"/>
    </source>
</evidence>
<dbReference type="RefSeq" id="WP_224828368.1">
    <property type="nucleotide sequence ID" value="NZ_JAIVEF010000006.1"/>
</dbReference>
<name>A0ABD5QH66_9EURY</name>
<feature type="transmembrane region" description="Helical" evidence="1">
    <location>
        <begin position="113"/>
        <end position="133"/>
    </location>
</feature>
<dbReference type="EMBL" id="JBHSJG010000038">
    <property type="protein sequence ID" value="MFC4988937.1"/>
    <property type="molecule type" value="Genomic_DNA"/>
</dbReference>
<dbReference type="InterPro" id="IPR058349">
    <property type="entry name" value="DUF8036"/>
</dbReference>
<reference evidence="2 3" key="1">
    <citation type="journal article" date="2019" name="Int. J. Syst. Evol. Microbiol.">
        <title>The Global Catalogue of Microorganisms (GCM) 10K type strain sequencing project: providing services to taxonomists for standard genome sequencing and annotation.</title>
        <authorList>
            <consortium name="The Broad Institute Genomics Platform"/>
            <consortium name="The Broad Institute Genome Sequencing Center for Infectious Disease"/>
            <person name="Wu L."/>
            <person name="Ma J."/>
        </authorList>
    </citation>
    <scope>NUCLEOTIDE SEQUENCE [LARGE SCALE GENOMIC DNA]</scope>
    <source>
        <strain evidence="2 3">CGMCC 1.15824</strain>
    </source>
</reference>
<feature type="transmembrane region" description="Helical" evidence="1">
    <location>
        <begin position="83"/>
        <end position="107"/>
    </location>
</feature>
<gene>
    <name evidence="2" type="ORF">ACFPFO_14420</name>
</gene>
<keyword evidence="1" id="KW-1133">Transmembrane helix</keyword>
<keyword evidence="3" id="KW-1185">Reference proteome</keyword>
<keyword evidence="1" id="KW-0812">Transmembrane</keyword>
<keyword evidence="1" id="KW-0472">Membrane</keyword>
<evidence type="ECO:0000313" key="2">
    <source>
        <dbReference type="EMBL" id="MFC4988937.1"/>
    </source>
</evidence>
<sequence>MTRERSALVKTGIVAAVAAVAGYAATLTLGRTPPFPFGPPELLVALVRIQLFVTTFNLIVLVLLIRSYVSLYRGLPNKYTRSMLVLSVALLLYALTSNPYVAALFGFSPGVDLGPFLFIPHVFVGVGIVVLFYQSQT</sequence>
<evidence type="ECO:0000313" key="3">
    <source>
        <dbReference type="Proteomes" id="UP001595925"/>
    </source>
</evidence>
<feature type="transmembrane region" description="Helical" evidence="1">
    <location>
        <begin position="49"/>
        <end position="71"/>
    </location>
</feature>
<protein>
    <submittedName>
        <fullName evidence="2">Uncharacterized protein</fullName>
    </submittedName>
</protein>
<comment type="caution">
    <text evidence="2">The sequence shown here is derived from an EMBL/GenBank/DDBJ whole genome shotgun (WGS) entry which is preliminary data.</text>
</comment>
<dbReference type="AlphaFoldDB" id="A0ABD5QH66"/>
<proteinExistence type="predicted"/>
<dbReference type="Pfam" id="PF26119">
    <property type="entry name" value="DUF8036"/>
    <property type="match status" value="1"/>
</dbReference>
<dbReference type="Proteomes" id="UP001595925">
    <property type="component" value="Unassembled WGS sequence"/>
</dbReference>
<accession>A0ABD5QH66</accession>
<feature type="transmembrane region" description="Helical" evidence="1">
    <location>
        <begin position="7"/>
        <end position="29"/>
    </location>
</feature>
<organism evidence="2 3">
    <name type="scientific">Saliphagus infecundisoli</name>
    <dbReference type="NCBI Taxonomy" id="1849069"/>
    <lineage>
        <taxon>Archaea</taxon>
        <taxon>Methanobacteriati</taxon>
        <taxon>Methanobacteriota</taxon>
        <taxon>Stenosarchaea group</taxon>
        <taxon>Halobacteria</taxon>
        <taxon>Halobacteriales</taxon>
        <taxon>Natrialbaceae</taxon>
        <taxon>Saliphagus</taxon>
    </lineage>
</organism>